<dbReference type="GeneID" id="24920609"/>
<dbReference type="Gene3D" id="3.30.200.20">
    <property type="entry name" value="Phosphorylase Kinase, domain 1"/>
    <property type="match status" value="1"/>
</dbReference>
<dbReference type="OrthoDB" id="3638488at2759"/>
<evidence type="ECO:0000256" key="5">
    <source>
        <dbReference type="ARBA" id="ARBA00022527"/>
    </source>
</evidence>
<evidence type="ECO:0000313" key="16">
    <source>
        <dbReference type="EMBL" id="CBK23684.2"/>
    </source>
</evidence>
<dbReference type="GO" id="GO:0071944">
    <property type="term" value="C:cell periphery"/>
    <property type="evidence" value="ECO:0007669"/>
    <property type="project" value="UniProtKB-ARBA"/>
</dbReference>
<evidence type="ECO:0000256" key="4">
    <source>
        <dbReference type="ARBA" id="ARBA00022490"/>
    </source>
</evidence>
<evidence type="ECO:0000256" key="8">
    <source>
        <dbReference type="ARBA" id="ARBA00022741"/>
    </source>
</evidence>
<dbReference type="EMBL" id="FN668661">
    <property type="protein sequence ID" value="CBK23684.2"/>
    <property type="molecule type" value="Genomic_DNA"/>
</dbReference>
<dbReference type="InterPro" id="IPR050236">
    <property type="entry name" value="Ser_Thr_kinase_AGC"/>
</dbReference>
<evidence type="ECO:0000256" key="6">
    <source>
        <dbReference type="ARBA" id="ARBA00022553"/>
    </source>
</evidence>
<dbReference type="Gene3D" id="1.10.510.10">
    <property type="entry name" value="Transferase(Phosphotransferase) domain 1"/>
    <property type="match status" value="1"/>
</dbReference>
<dbReference type="GO" id="GO:0004674">
    <property type="term" value="F:protein serine/threonine kinase activity"/>
    <property type="evidence" value="ECO:0007669"/>
    <property type="project" value="UniProtKB-KW"/>
</dbReference>
<evidence type="ECO:0000256" key="10">
    <source>
        <dbReference type="ARBA" id="ARBA00022840"/>
    </source>
</evidence>
<keyword evidence="6" id="KW-0597">Phosphoprotein</keyword>
<dbReference type="RefSeq" id="XP_012897732.1">
    <property type="nucleotide sequence ID" value="XM_013042278.1"/>
</dbReference>
<dbReference type="GO" id="GO:0005524">
    <property type="term" value="F:ATP binding"/>
    <property type="evidence" value="ECO:0007669"/>
    <property type="project" value="UniProtKB-UniRule"/>
</dbReference>
<dbReference type="FunFam" id="1.10.510.10:FF:000086">
    <property type="entry name" value="Non-specific serine/threonine protein kinase"/>
    <property type="match status" value="1"/>
</dbReference>
<dbReference type="SMART" id="SM00220">
    <property type="entry name" value="S_TKc"/>
    <property type="match status" value="1"/>
</dbReference>
<comment type="catalytic activity">
    <reaction evidence="11">
        <text>L-threonyl-[protein] + ATP = O-phospho-L-threonyl-[protein] + ADP + H(+)</text>
        <dbReference type="Rhea" id="RHEA:46608"/>
        <dbReference type="Rhea" id="RHEA-COMP:11060"/>
        <dbReference type="Rhea" id="RHEA-COMP:11605"/>
        <dbReference type="ChEBI" id="CHEBI:15378"/>
        <dbReference type="ChEBI" id="CHEBI:30013"/>
        <dbReference type="ChEBI" id="CHEBI:30616"/>
        <dbReference type="ChEBI" id="CHEBI:61977"/>
        <dbReference type="ChEBI" id="CHEBI:456216"/>
        <dbReference type="EC" id="2.7.11.1"/>
    </reaction>
</comment>
<dbReference type="FunFam" id="3.30.200.20:FF:000192">
    <property type="entry name" value="Serine/threonine-protein kinase cot-1"/>
    <property type="match status" value="1"/>
</dbReference>
<comment type="subcellular location">
    <subcellularLocation>
        <location evidence="1">Cytoplasm</location>
    </subcellularLocation>
</comment>
<sequence>MNRDEVSLNGLTKAQKQRVEIARSYFESRKAKTRTAKQDILERHKELKLILDNEHLTEEERNAKINAFKREENMRLRSHRRKMKLSDFEMLKTIGRGAFGEVRLVKFKETGEVFAMKIMLKESLVDKNQVEHIRAERDVMTLADKQWIVTLYYTFQDDENLYMIEEYCSGGDMMGLLIRKDIFSEAATKFFICEMILGINSLHKIGYIHRDLKPDNFLLTSTGHVKLTDMGLCKKLDGTIHLSRQSTLHKSSAELLKEEDFTATIGTHRSRELAYSTVGTADYVAPEVFEESGYGKEADWWSLGVIMFEMLAGYPPFYAEDPPDTCRKIRQWRKVFRIPDQMRRRCTPECIDFVEKFACIRYVTCRLVTAAEERMGRHGVSEIMAHPWLRDVDWDHLLEQPAPYLPERSRELDSLLRRIEVTPSTAPEFPQLVKMLAANFDDFPERPVDSRRRGTRDDWQIAITRDRSCLTAGRA</sequence>
<gene>
    <name evidence="16" type="ORF">GSBLH_T00003512001</name>
</gene>
<keyword evidence="5 14" id="KW-0723">Serine/threonine-protein kinase</keyword>
<dbReference type="EC" id="2.7.11.1" evidence="3"/>
<evidence type="ECO:0000256" key="7">
    <source>
        <dbReference type="ARBA" id="ARBA00022679"/>
    </source>
</evidence>
<evidence type="ECO:0000256" key="12">
    <source>
        <dbReference type="ARBA" id="ARBA00048679"/>
    </source>
</evidence>
<feature type="binding site" evidence="13">
    <location>
        <position position="117"/>
    </location>
    <ligand>
        <name>ATP</name>
        <dbReference type="ChEBI" id="CHEBI:30616"/>
    </ligand>
</feature>
<dbReference type="Proteomes" id="UP000008312">
    <property type="component" value="Unassembled WGS sequence"/>
</dbReference>
<organism evidence="16">
    <name type="scientific">Blastocystis hominis</name>
    <dbReference type="NCBI Taxonomy" id="12968"/>
    <lineage>
        <taxon>Eukaryota</taxon>
        <taxon>Sar</taxon>
        <taxon>Stramenopiles</taxon>
        <taxon>Bigyra</taxon>
        <taxon>Opalozoa</taxon>
        <taxon>Opalinata</taxon>
        <taxon>Blastocystidae</taxon>
        <taxon>Blastocystis</taxon>
    </lineage>
</organism>
<dbReference type="InterPro" id="IPR011009">
    <property type="entry name" value="Kinase-like_dom_sf"/>
</dbReference>
<dbReference type="PROSITE" id="PS50011">
    <property type="entry name" value="PROTEIN_KINASE_DOM"/>
    <property type="match status" value="1"/>
</dbReference>
<evidence type="ECO:0000256" key="1">
    <source>
        <dbReference type="ARBA" id="ARBA00004496"/>
    </source>
</evidence>
<dbReference type="InterPro" id="IPR008271">
    <property type="entry name" value="Ser/Thr_kinase_AS"/>
</dbReference>
<dbReference type="PANTHER" id="PTHR24356">
    <property type="entry name" value="SERINE/THREONINE-PROTEIN KINASE"/>
    <property type="match status" value="1"/>
</dbReference>
<keyword evidence="7" id="KW-0808">Transferase</keyword>
<comment type="catalytic activity">
    <reaction evidence="12">
        <text>L-seryl-[protein] + ATP = O-phospho-L-seryl-[protein] + ADP + H(+)</text>
        <dbReference type="Rhea" id="RHEA:17989"/>
        <dbReference type="Rhea" id="RHEA-COMP:9863"/>
        <dbReference type="Rhea" id="RHEA-COMP:11604"/>
        <dbReference type="ChEBI" id="CHEBI:15378"/>
        <dbReference type="ChEBI" id="CHEBI:29999"/>
        <dbReference type="ChEBI" id="CHEBI:30616"/>
        <dbReference type="ChEBI" id="CHEBI:83421"/>
        <dbReference type="ChEBI" id="CHEBI:456216"/>
        <dbReference type="EC" id="2.7.11.1"/>
    </reaction>
</comment>
<dbReference type="GO" id="GO:0035556">
    <property type="term" value="P:intracellular signal transduction"/>
    <property type="evidence" value="ECO:0007669"/>
    <property type="project" value="TreeGrafter"/>
</dbReference>
<dbReference type="SUPFAM" id="SSF56112">
    <property type="entry name" value="Protein kinase-like (PK-like)"/>
    <property type="match status" value="1"/>
</dbReference>
<dbReference type="AlphaFoldDB" id="D8M6D1"/>
<evidence type="ECO:0000256" key="9">
    <source>
        <dbReference type="ARBA" id="ARBA00022777"/>
    </source>
</evidence>
<keyword evidence="8 13" id="KW-0547">Nucleotide-binding</keyword>
<proteinExistence type="inferred from homology"/>
<accession>D8M6D1</accession>
<dbReference type="FunFam" id="1.10.510.10:FF:000057">
    <property type="entry name" value="Non-specific serine/threonine protein kinase"/>
    <property type="match status" value="1"/>
</dbReference>
<protein>
    <recommendedName>
        <fullName evidence="3">non-specific serine/threonine protein kinase</fullName>
        <ecNumber evidence="3">2.7.11.1</ecNumber>
    </recommendedName>
</protein>
<dbReference type="PANTHER" id="PTHR24356:SF184">
    <property type="entry name" value="SERINE_THREONINE-PROTEIN KINASE TRICORNERED"/>
    <property type="match status" value="1"/>
</dbReference>
<dbReference type="OMA" id="HDNAYYQ"/>
<keyword evidence="4" id="KW-0963">Cytoplasm</keyword>
<comment type="similarity">
    <text evidence="2">Belongs to the protein kinase superfamily. AGC Ser/Thr protein kinase family.</text>
</comment>
<dbReference type="InParanoid" id="D8M6D1"/>
<name>D8M6D1_BLAHO</name>
<evidence type="ECO:0000256" key="13">
    <source>
        <dbReference type="PROSITE-ProRule" id="PRU10141"/>
    </source>
</evidence>
<dbReference type="PROSITE" id="PS00107">
    <property type="entry name" value="PROTEIN_KINASE_ATP"/>
    <property type="match status" value="1"/>
</dbReference>
<keyword evidence="10 13" id="KW-0067">ATP-binding</keyword>
<dbReference type="Pfam" id="PF00069">
    <property type="entry name" value="Pkinase"/>
    <property type="match status" value="1"/>
</dbReference>
<dbReference type="GO" id="GO:0005737">
    <property type="term" value="C:cytoplasm"/>
    <property type="evidence" value="ECO:0007669"/>
    <property type="project" value="UniProtKB-SubCell"/>
</dbReference>
<feature type="domain" description="Protein kinase" evidence="15">
    <location>
        <begin position="88"/>
        <end position="389"/>
    </location>
</feature>
<dbReference type="InterPro" id="IPR017441">
    <property type="entry name" value="Protein_kinase_ATP_BS"/>
</dbReference>
<evidence type="ECO:0000256" key="3">
    <source>
        <dbReference type="ARBA" id="ARBA00012513"/>
    </source>
</evidence>
<evidence type="ECO:0000259" key="15">
    <source>
        <dbReference type="PROSITE" id="PS50011"/>
    </source>
</evidence>
<keyword evidence="17" id="KW-1185">Reference proteome</keyword>
<evidence type="ECO:0000256" key="11">
    <source>
        <dbReference type="ARBA" id="ARBA00047899"/>
    </source>
</evidence>
<evidence type="ECO:0000256" key="2">
    <source>
        <dbReference type="ARBA" id="ARBA00009903"/>
    </source>
</evidence>
<reference evidence="16" key="1">
    <citation type="submission" date="2010-02" db="EMBL/GenBank/DDBJ databases">
        <title>Sequencing and annotation of the Blastocystis hominis genome.</title>
        <authorList>
            <person name="Wincker P."/>
        </authorList>
    </citation>
    <scope>NUCLEOTIDE SEQUENCE</scope>
    <source>
        <strain evidence="16">Singapore isolate B</strain>
    </source>
</reference>
<evidence type="ECO:0000313" key="17">
    <source>
        <dbReference type="Proteomes" id="UP000008312"/>
    </source>
</evidence>
<dbReference type="InterPro" id="IPR000719">
    <property type="entry name" value="Prot_kinase_dom"/>
</dbReference>
<keyword evidence="9" id="KW-0418">Kinase</keyword>
<dbReference type="PROSITE" id="PS00108">
    <property type="entry name" value="PROTEIN_KINASE_ST"/>
    <property type="match status" value="1"/>
</dbReference>
<evidence type="ECO:0000256" key="14">
    <source>
        <dbReference type="RuleBase" id="RU000304"/>
    </source>
</evidence>